<proteinExistence type="predicted"/>
<gene>
    <name evidence="2" type="primary">MRPL38_1</name>
    <name evidence="2" type="ORF">SK128_013935</name>
</gene>
<keyword evidence="3" id="KW-1185">Reference proteome</keyword>
<sequence>MQEPVYEYNFPEPYINPPKYFPLRKQFNTYMDMHRDPKQIAKETLVKRLEKINPLEGEPPLLPYPAAVPTPQPTSWERKEAKKERLGVGKYRDLFRGRHRPHHVLDEFKPVKYDRPVNKKFLK</sequence>
<dbReference type="Proteomes" id="UP001381693">
    <property type="component" value="Unassembled WGS sequence"/>
</dbReference>
<dbReference type="AlphaFoldDB" id="A0AAN8XAY5"/>
<evidence type="ECO:0000256" key="1">
    <source>
        <dbReference type="SAM" id="MobiDB-lite"/>
    </source>
</evidence>
<evidence type="ECO:0000313" key="2">
    <source>
        <dbReference type="EMBL" id="KAK7076049.1"/>
    </source>
</evidence>
<keyword evidence="2" id="KW-0689">Ribosomal protein</keyword>
<dbReference type="EMBL" id="JAXCGZ010009894">
    <property type="protein sequence ID" value="KAK7076049.1"/>
    <property type="molecule type" value="Genomic_DNA"/>
</dbReference>
<keyword evidence="2" id="KW-0687">Ribonucleoprotein</keyword>
<organism evidence="2 3">
    <name type="scientific">Halocaridina rubra</name>
    <name type="common">Hawaiian red shrimp</name>
    <dbReference type="NCBI Taxonomy" id="373956"/>
    <lineage>
        <taxon>Eukaryota</taxon>
        <taxon>Metazoa</taxon>
        <taxon>Ecdysozoa</taxon>
        <taxon>Arthropoda</taxon>
        <taxon>Crustacea</taxon>
        <taxon>Multicrustacea</taxon>
        <taxon>Malacostraca</taxon>
        <taxon>Eumalacostraca</taxon>
        <taxon>Eucarida</taxon>
        <taxon>Decapoda</taxon>
        <taxon>Pleocyemata</taxon>
        <taxon>Caridea</taxon>
        <taxon>Atyoidea</taxon>
        <taxon>Atyidae</taxon>
        <taxon>Halocaridina</taxon>
    </lineage>
</organism>
<feature type="region of interest" description="Disordered" evidence="1">
    <location>
        <begin position="57"/>
        <end position="83"/>
    </location>
</feature>
<accession>A0AAN8XAY5</accession>
<evidence type="ECO:0000313" key="3">
    <source>
        <dbReference type="Proteomes" id="UP001381693"/>
    </source>
</evidence>
<dbReference type="GO" id="GO:0005840">
    <property type="term" value="C:ribosome"/>
    <property type="evidence" value="ECO:0007669"/>
    <property type="project" value="UniProtKB-KW"/>
</dbReference>
<protein>
    <submittedName>
        <fullName evidence="2">39S ribosomal protein L38, mitochondrial</fullName>
    </submittedName>
</protein>
<reference evidence="2 3" key="1">
    <citation type="submission" date="2023-11" db="EMBL/GenBank/DDBJ databases">
        <title>Halocaridina rubra genome assembly.</title>
        <authorList>
            <person name="Smith C."/>
        </authorList>
    </citation>
    <scope>NUCLEOTIDE SEQUENCE [LARGE SCALE GENOMIC DNA]</scope>
    <source>
        <strain evidence="2">EP-1</strain>
        <tissue evidence="2">Whole</tissue>
    </source>
</reference>
<feature type="compositionally biased region" description="Pro residues" evidence="1">
    <location>
        <begin position="60"/>
        <end position="72"/>
    </location>
</feature>
<name>A0AAN8XAY5_HALRR</name>
<comment type="caution">
    <text evidence="2">The sequence shown here is derived from an EMBL/GenBank/DDBJ whole genome shotgun (WGS) entry which is preliminary data.</text>
</comment>